<keyword evidence="2" id="KW-1185">Reference proteome</keyword>
<accession>A0A0B0ICD7</accession>
<evidence type="ECO:0000313" key="1">
    <source>
        <dbReference type="EMBL" id="KHF38552.1"/>
    </source>
</evidence>
<evidence type="ECO:0008006" key="3">
    <source>
        <dbReference type="Google" id="ProtNLM"/>
    </source>
</evidence>
<dbReference type="AlphaFoldDB" id="A0A0B0ICD7"/>
<dbReference type="RefSeq" id="WP_034632445.1">
    <property type="nucleotide sequence ID" value="NZ_JRJU01000036.1"/>
</dbReference>
<gene>
    <name evidence="1" type="ORF">LQ50_20600</name>
</gene>
<reference evidence="1 2" key="1">
    <citation type="submission" date="2014-09" db="EMBL/GenBank/DDBJ databases">
        <title>Genome sequencing and annotation of Bacillus Okhensis strain Kh10-101T.</title>
        <authorList>
            <person name="Prakash J.S."/>
        </authorList>
    </citation>
    <scope>NUCLEOTIDE SEQUENCE [LARGE SCALE GENOMIC DNA]</scope>
    <source>
        <strain evidence="2">Kh10-101T</strain>
    </source>
</reference>
<comment type="caution">
    <text evidence="1">The sequence shown here is derived from an EMBL/GenBank/DDBJ whole genome shotgun (WGS) entry which is preliminary data.</text>
</comment>
<sequence>MGNFRGVWGTLVLLLIMSGCSGFAENYDAGIPIASFTTDSIGYSEYTLELANVNWKTASMEKIEGIANLEEFALGLETVELDRNQIIYIKFEKDKKRDGDITVPKVEVSIYKSGKREDPIHNFECLFDDECPSEERRIVLPAESGQYFIEVNLKSQGNKAQYVSIIDIK</sequence>
<organism evidence="1 2">
    <name type="scientific">Halalkalibacter okhensis</name>
    <dbReference type="NCBI Taxonomy" id="333138"/>
    <lineage>
        <taxon>Bacteria</taxon>
        <taxon>Bacillati</taxon>
        <taxon>Bacillota</taxon>
        <taxon>Bacilli</taxon>
        <taxon>Bacillales</taxon>
        <taxon>Bacillaceae</taxon>
        <taxon>Halalkalibacter</taxon>
    </lineage>
</organism>
<protein>
    <recommendedName>
        <fullName evidence="3">Lipoprotein</fullName>
    </recommendedName>
</protein>
<dbReference type="STRING" id="333138.LQ50_20600"/>
<dbReference type="OrthoDB" id="2938139at2"/>
<name>A0A0B0ICD7_9BACI</name>
<dbReference type="Proteomes" id="UP000030832">
    <property type="component" value="Unassembled WGS sequence"/>
</dbReference>
<dbReference type="PROSITE" id="PS51257">
    <property type="entry name" value="PROKAR_LIPOPROTEIN"/>
    <property type="match status" value="1"/>
</dbReference>
<dbReference type="EMBL" id="JRJU01000036">
    <property type="protein sequence ID" value="KHF38552.1"/>
    <property type="molecule type" value="Genomic_DNA"/>
</dbReference>
<proteinExistence type="predicted"/>
<evidence type="ECO:0000313" key="2">
    <source>
        <dbReference type="Proteomes" id="UP000030832"/>
    </source>
</evidence>